<protein>
    <submittedName>
        <fullName evidence="2">Uncharacterized protein</fullName>
    </submittedName>
</protein>
<comment type="caution">
    <text evidence="2">The sequence shown here is derived from an EMBL/GenBank/DDBJ whole genome shotgun (WGS) entry which is preliminary data.</text>
</comment>
<gene>
    <name evidence="2" type="ORF">GCM10010347_43700</name>
</gene>
<feature type="region of interest" description="Disordered" evidence="1">
    <location>
        <begin position="1"/>
        <end position="29"/>
    </location>
</feature>
<evidence type="ECO:0000313" key="2">
    <source>
        <dbReference type="EMBL" id="GHB68708.1"/>
    </source>
</evidence>
<dbReference type="Proteomes" id="UP000642673">
    <property type="component" value="Unassembled WGS sequence"/>
</dbReference>
<reference evidence="3" key="1">
    <citation type="journal article" date="2019" name="Int. J. Syst. Evol. Microbiol.">
        <title>The Global Catalogue of Microorganisms (GCM) 10K type strain sequencing project: providing services to taxonomists for standard genome sequencing and annotation.</title>
        <authorList>
            <consortium name="The Broad Institute Genomics Platform"/>
            <consortium name="The Broad Institute Genome Sequencing Center for Infectious Disease"/>
            <person name="Wu L."/>
            <person name="Ma J."/>
        </authorList>
    </citation>
    <scope>NUCLEOTIDE SEQUENCE [LARGE SCALE GENOMIC DNA]</scope>
    <source>
        <strain evidence="3">JCM 4738</strain>
    </source>
</reference>
<name>A0ABQ3EWW6_9ACTN</name>
<sequence>MIDAQSVKTSASVPAAGQSTDAGKKIVGRKQNDQLAGSYLPAIVAVGDQHGGAQAAMHAERQAHGEPSARAVPA</sequence>
<feature type="compositionally biased region" description="Polar residues" evidence="1">
    <location>
        <begin position="1"/>
        <end position="21"/>
    </location>
</feature>
<organism evidence="2 3">
    <name type="scientific">Streptomyces cirratus</name>
    <dbReference type="NCBI Taxonomy" id="68187"/>
    <lineage>
        <taxon>Bacteria</taxon>
        <taxon>Bacillati</taxon>
        <taxon>Actinomycetota</taxon>
        <taxon>Actinomycetes</taxon>
        <taxon>Kitasatosporales</taxon>
        <taxon>Streptomycetaceae</taxon>
        <taxon>Streptomyces</taxon>
    </lineage>
</organism>
<evidence type="ECO:0000256" key="1">
    <source>
        <dbReference type="SAM" id="MobiDB-lite"/>
    </source>
</evidence>
<accession>A0ABQ3EWW6</accession>
<keyword evidence="3" id="KW-1185">Reference proteome</keyword>
<feature type="region of interest" description="Disordered" evidence="1">
    <location>
        <begin position="51"/>
        <end position="74"/>
    </location>
</feature>
<dbReference type="EMBL" id="BMVP01000008">
    <property type="protein sequence ID" value="GHB68708.1"/>
    <property type="molecule type" value="Genomic_DNA"/>
</dbReference>
<evidence type="ECO:0000313" key="3">
    <source>
        <dbReference type="Proteomes" id="UP000642673"/>
    </source>
</evidence>
<proteinExistence type="predicted"/>